<comment type="similarity">
    <text evidence="12">Belongs to the cytochrome b561 family.</text>
</comment>
<keyword evidence="9 13" id="KW-1133">Transmembrane helix</keyword>
<evidence type="ECO:0000256" key="6">
    <source>
        <dbReference type="ARBA" id="ARBA00022692"/>
    </source>
</evidence>
<dbReference type="PANTHER" id="PTHR30529:SF1">
    <property type="entry name" value="CYTOCHROME B561 HOMOLOG 2"/>
    <property type="match status" value="1"/>
</dbReference>
<evidence type="ECO:0000256" key="9">
    <source>
        <dbReference type="ARBA" id="ARBA00022989"/>
    </source>
</evidence>
<evidence type="ECO:0000256" key="13">
    <source>
        <dbReference type="SAM" id="Phobius"/>
    </source>
</evidence>
<dbReference type="InterPro" id="IPR052168">
    <property type="entry name" value="Cytochrome_b561_oxidase"/>
</dbReference>
<gene>
    <name evidence="15" type="ORF">VRS74_07770</name>
</gene>
<evidence type="ECO:0000256" key="4">
    <source>
        <dbReference type="ARBA" id="ARBA00022475"/>
    </source>
</evidence>
<evidence type="ECO:0000256" key="11">
    <source>
        <dbReference type="ARBA" id="ARBA00023136"/>
    </source>
</evidence>
<keyword evidence="10" id="KW-0408">Iron</keyword>
<reference evidence="15 16" key="1">
    <citation type="submission" date="2024-01" db="EMBL/GenBank/DDBJ databases">
        <title>The genome sequence of Erythrobacteraceae sp. strain 1XM1-14.</title>
        <authorList>
            <person name="Liu Y."/>
        </authorList>
    </citation>
    <scope>NUCLEOTIDE SEQUENCE [LARGE SCALE GENOMIC DNA]</scope>
    <source>
        <strain evidence="15 16">1XM1-14</strain>
    </source>
</reference>
<feature type="transmembrane region" description="Helical" evidence="13">
    <location>
        <begin position="91"/>
        <end position="110"/>
    </location>
</feature>
<evidence type="ECO:0000256" key="2">
    <source>
        <dbReference type="ARBA" id="ARBA00004651"/>
    </source>
</evidence>
<evidence type="ECO:0000256" key="1">
    <source>
        <dbReference type="ARBA" id="ARBA00001970"/>
    </source>
</evidence>
<dbReference type="PANTHER" id="PTHR30529">
    <property type="entry name" value="CYTOCHROME B561"/>
    <property type="match status" value="1"/>
</dbReference>
<keyword evidence="5" id="KW-0349">Heme</keyword>
<evidence type="ECO:0000313" key="15">
    <source>
        <dbReference type="EMBL" id="MEE1877575.1"/>
    </source>
</evidence>
<keyword evidence="16" id="KW-1185">Reference proteome</keyword>
<dbReference type="Pfam" id="PF01292">
    <property type="entry name" value="Ni_hydr_CYTB"/>
    <property type="match status" value="1"/>
</dbReference>
<evidence type="ECO:0000256" key="3">
    <source>
        <dbReference type="ARBA" id="ARBA00022448"/>
    </source>
</evidence>
<evidence type="ECO:0000256" key="12">
    <source>
        <dbReference type="ARBA" id="ARBA00037975"/>
    </source>
</evidence>
<keyword evidence="4" id="KW-1003">Cell membrane</keyword>
<accession>A0ABU7GF83</accession>
<dbReference type="EMBL" id="JAZDQV010000006">
    <property type="protein sequence ID" value="MEE1877575.1"/>
    <property type="molecule type" value="Genomic_DNA"/>
</dbReference>
<feature type="transmembrane region" description="Helical" evidence="13">
    <location>
        <begin position="12"/>
        <end position="31"/>
    </location>
</feature>
<comment type="cofactor">
    <cofactor evidence="1">
        <name>heme b</name>
        <dbReference type="ChEBI" id="CHEBI:60344"/>
    </cofactor>
</comment>
<comment type="caution">
    <text evidence="15">The sequence shown here is derived from an EMBL/GenBank/DDBJ whole genome shotgun (WGS) entry which is preliminary data.</text>
</comment>
<evidence type="ECO:0000256" key="5">
    <source>
        <dbReference type="ARBA" id="ARBA00022617"/>
    </source>
</evidence>
<proteinExistence type="inferred from homology"/>
<dbReference type="InterPro" id="IPR016174">
    <property type="entry name" value="Di-haem_cyt_TM"/>
</dbReference>
<sequence length="185" mass="20169">MTEGSSKRYSGVAMLLHWLVAIAVIANWRIAEAAEHAATKEAQSQIMSNHFSIGITILALILLRFGWRLVRKPPPLSSDFAGWERMLAKGTHIVFYVLLTVMPLAGWFAMSKYGAPISVFGLFELPPLPVAPDPEGAKAIFESHAAAGTVLLVLVAVHILGTLKHTLIDKDGNIFRMLPFGEPKA</sequence>
<keyword evidence="6 13" id="KW-0812">Transmembrane</keyword>
<dbReference type="Proteomes" id="UP001343492">
    <property type="component" value="Unassembled WGS sequence"/>
</dbReference>
<evidence type="ECO:0000259" key="14">
    <source>
        <dbReference type="Pfam" id="PF01292"/>
    </source>
</evidence>
<evidence type="ECO:0000256" key="8">
    <source>
        <dbReference type="ARBA" id="ARBA00022982"/>
    </source>
</evidence>
<dbReference type="Gene3D" id="1.20.950.20">
    <property type="entry name" value="Transmembrane di-heme cytochromes, Chain C"/>
    <property type="match status" value="1"/>
</dbReference>
<protein>
    <submittedName>
        <fullName evidence="15">Cytochrome b</fullName>
    </submittedName>
</protein>
<keyword evidence="11 13" id="KW-0472">Membrane</keyword>
<organism evidence="15 16">
    <name type="scientific">Altererythrobacter litoralis</name>
    <dbReference type="NCBI Taxonomy" id="3113904"/>
    <lineage>
        <taxon>Bacteria</taxon>
        <taxon>Pseudomonadati</taxon>
        <taxon>Pseudomonadota</taxon>
        <taxon>Alphaproteobacteria</taxon>
        <taxon>Sphingomonadales</taxon>
        <taxon>Erythrobacteraceae</taxon>
        <taxon>Altererythrobacter</taxon>
    </lineage>
</organism>
<feature type="domain" description="Cytochrome b561 bacterial/Ni-hydrogenase" evidence="14">
    <location>
        <begin position="8"/>
        <end position="179"/>
    </location>
</feature>
<dbReference type="SUPFAM" id="SSF81342">
    <property type="entry name" value="Transmembrane di-heme cytochromes"/>
    <property type="match status" value="1"/>
</dbReference>
<name>A0ABU7GF83_9SPHN</name>
<feature type="transmembrane region" description="Helical" evidence="13">
    <location>
        <begin position="144"/>
        <end position="163"/>
    </location>
</feature>
<dbReference type="RefSeq" id="WP_354144674.1">
    <property type="nucleotide sequence ID" value="NZ_JAZDQV010000006.1"/>
</dbReference>
<keyword evidence="8" id="KW-0249">Electron transport</keyword>
<dbReference type="InterPro" id="IPR011577">
    <property type="entry name" value="Cyt_b561_bac/Ni-Hgenase"/>
</dbReference>
<evidence type="ECO:0000256" key="10">
    <source>
        <dbReference type="ARBA" id="ARBA00023004"/>
    </source>
</evidence>
<keyword evidence="3" id="KW-0813">Transport</keyword>
<evidence type="ECO:0000256" key="7">
    <source>
        <dbReference type="ARBA" id="ARBA00022723"/>
    </source>
</evidence>
<evidence type="ECO:0000313" key="16">
    <source>
        <dbReference type="Proteomes" id="UP001343492"/>
    </source>
</evidence>
<feature type="transmembrane region" description="Helical" evidence="13">
    <location>
        <begin position="51"/>
        <end position="70"/>
    </location>
</feature>
<keyword evidence="7" id="KW-0479">Metal-binding</keyword>
<comment type="subcellular location">
    <subcellularLocation>
        <location evidence="2">Cell membrane</location>
        <topology evidence="2">Multi-pass membrane protein</topology>
    </subcellularLocation>
</comment>